<evidence type="ECO:0000256" key="7">
    <source>
        <dbReference type="ARBA" id="ARBA00022729"/>
    </source>
</evidence>
<keyword evidence="12 20" id="KW-0472">Membrane</keyword>
<evidence type="ECO:0000256" key="11">
    <source>
        <dbReference type="ARBA" id="ARBA00022989"/>
    </source>
</evidence>
<dbReference type="CDD" id="cd14066">
    <property type="entry name" value="STKc_IRAK"/>
    <property type="match status" value="1"/>
</dbReference>
<keyword evidence="11 20" id="KW-1133">Transmembrane helix</keyword>
<evidence type="ECO:0000313" key="24">
    <source>
        <dbReference type="EMBL" id="KAD4179076.1"/>
    </source>
</evidence>
<reference evidence="24 25" key="1">
    <citation type="submission" date="2019-05" db="EMBL/GenBank/DDBJ databases">
        <title>Mikania micrantha, genome provides insights into the molecular mechanism of rapid growth.</title>
        <authorList>
            <person name="Liu B."/>
        </authorList>
    </citation>
    <scope>NUCLEOTIDE SEQUENCE [LARGE SCALE GENOMIC DNA]</scope>
    <source>
        <strain evidence="24">NLD-2019</strain>
        <tissue evidence="24">Leaf</tissue>
    </source>
</reference>
<organism evidence="24 25">
    <name type="scientific">Mikania micrantha</name>
    <name type="common">bitter vine</name>
    <dbReference type="NCBI Taxonomy" id="192012"/>
    <lineage>
        <taxon>Eukaryota</taxon>
        <taxon>Viridiplantae</taxon>
        <taxon>Streptophyta</taxon>
        <taxon>Embryophyta</taxon>
        <taxon>Tracheophyta</taxon>
        <taxon>Spermatophyta</taxon>
        <taxon>Magnoliopsida</taxon>
        <taxon>eudicotyledons</taxon>
        <taxon>Gunneridae</taxon>
        <taxon>Pentapetalae</taxon>
        <taxon>asterids</taxon>
        <taxon>campanulids</taxon>
        <taxon>Asterales</taxon>
        <taxon>Asteraceae</taxon>
        <taxon>Asteroideae</taxon>
        <taxon>Heliantheae alliance</taxon>
        <taxon>Eupatorieae</taxon>
        <taxon>Mikania</taxon>
    </lineage>
</organism>
<evidence type="ECO:0000256" key="15">
    <source>
        <dbReference type="ARBA" id="ARBA00023180"/>
    </source>
</evidence>
<dbReference type="PROSITE" id="PS50011">
    <property type="entry name" value="PROTEIN_KINASE_DOM"/>
    <property type="match status" value="1"/>
</dbReference>
<evidence type="ECO:0000256" key="9">
    <source>
        <dbReference type="ARBA" id="ARBA00022777"/>
    </source>
</evidence>
<dbReference type="PROSITE" id="PS51782">
    <property type="entry name" value="LYSM"/>
    <property type="match status" value="1"/>
</dbReference>
<dbReference type="GO" id="GO:0019199">
    <property type="term" value="F:transmembrane receptor protein kinase activity"/>
    <property type="evidence" value="ECO:0007669"/>
    <property type="project" value="InterPro"/>
</dbReference>
<feature type="domain" description="Protein kinase" evidence="22">
    <location>
        <begin position="305"/>
        <end position="578"/>
    </location>
</feature>
<name>A0A5N6MYA6_9ASTR</name>
<dbReference type="PANTHER" id="PTHR46204:SF27">
    <property type="entry name" value="PROTEIN KINASE DOMAIN-CONTAINING PROTEIN"/>
    <property type="match status" value="1"/>
</dbReference>
<dbReference type="FunFam" id="3.30.200.20:FF:000468">
    <property type="entry name" value="LysM receptor kinase 2"/>
    <property type="match status" value="1"/>
</dbReference>
<evidence type="ECO:0000256" key="4">
    <source>
        <dbReference type="ARBA" id="ARBA00022527"/>
    </source>
</evidence>
<dbReference type="EMBL" id="SZYD01000014">
    <property type="protein sequence ID" value="KAD4179076.1"/>
    <property type="molecule type" value="Genomic_DNA"/>
</dbReference>
<dbReference type="GO" id="GO:0004674">
    <property type="term" value="F:protein serine/threonine kinase activity"/>
    <property type="evidence" value="ECO:0007669"/>
    <property type="project" value="UniProtKB-KW"/>
</dbReference>
<accession>A0A5N6MYA6</accession>
<dbReference type="InterPro" id="IPR018392">
    <property type="entry name" value="LysM"/>
</dbReference>
<dbReference type="InterPro" id="IPR057097">
    <property type="entry name" value="LysM_RLK3/10"/>
</dbReference>
<keyword evidence="6 20" id="KW-0812">Transmembrane</keyword>
<dbReference type="Proteomes" id="UP000326396">
    <property type="component" value="Linkage Group LG4"/>
</dbReference>
<evidence type="ECO:0000256" key="12">
    <source>
        <dbReference type="ARBA" id="ARBA00023136"/>
    </source>
</evidence>
<sequence length="603" mass="66047">MLDLNLGLRSLLFTLICFISSAQSRCTRSCDLAFGSYYLESGSELSLISQYFQTSINDILKYNPSIPNQDSIQSFERIRIPFSCSCINGEFLGHVFRYAVRSQDTYTKIAQDDYANLTTADWIQRFNNYDPNRIPDTATINVTVNCSCGNSSVSKDYGLFMTYPLRPGETLDTVSSATNLSSNLIQIYNPDANFSAGSGLLYIPARGLAGGAIAGIVVGIVAVVLLLAGCFYFGYYKKKKSEMSSALLNHAQVQLMPDQGPNGSLVRGSESSGAPAGASPGLTGITVDKSVEFSYEELSTATDEFSLANKIGQGGFGAVYYAELRGEKAAIKKMDMQASKEFLAELKVLTHVHHLNLVRLIGYCVEGSLFLVYEYIENGNLSQHLHGSGRDPLPWPSRVQIALDSARGLEYIHEHTVPVYIHRDIKSANILIDKNFHGKVADFGLTKLTEVGSSSLPTRLVGTFGYMPPEYAQYGDVSPKVDVYAFGVVLYELISAKEAIVKANGSVAESKGLVALFEEVLSQPDPKDDLVKMIDPRLGDNYPLDSVRKMAQLAKACTHENPQLRPSMRSIVVALMTLSSTTEDWDLGSFYENQNLVSLMSGR</sequence>
<comment type="catalytic activity">
    <reaction evidence="17">
        <text>L-seryl-[protein] + ATP = O-phospho-L-seryl-[protein] + ADP + H(+)</text>
        <dbReference type="Rhea" id="RHEA:17989"/>
        <dbReference type="Rhea" id="RHEA-COMP:9863"/>
        <dbReference type="Rhea" id="RHEA-COMP:11604"/>
        <dbReference type="ChEBI" id="CHEBI:15378"/>
        <dbReference type="ChEBI" id="CHEBI:29999"/>
        <dbReference type="ChEBI" id="CHEBI:30616"/>
        <dbReference type="ChEBI" id="CHEBI:83421"/>
        <dbReference type="ChEBI" id="CHEBI:456216"/>
        <dbReference type="EC" id="2.7.11.1"/>
    </reaction>
</comment>
<dbReference type="InterPro" id="IPR001245">
    <property type="entry name" value="Ser-Thr/Tyr_kinase_cat_dom"/>
</dbReference>
<dbReference type="PANTHER" id="PTHR46204">
    <property type="entry name" value="CHITIN ELICITOR RECEPTOR KINASE 1-RELATED"/>
    <property type="match status" value="1"/>
</dbReference>
<dbReference type="FunFam" id="1.10.510.10:FF:000468">
    <property type="entry name" value="PTI1-like tyrosine-protein kinase 3"/>
    <property type="match status" value="1"/>
</dbReference>
<dbReference type="Pfam" id="PF01476">
    <property type="entry name" value="LysM"/>
    <property type="match status" value="1"/>
</dbReference>
<evidence type="ECO:0000256" key="1">
    <source>
        <dbReference type="ARBA" id="ARBA00004162"/>
    </source>
</evidence>
<dbReference type="InterPro" id="IPR017441">
    <property type="entry name" value="Protein_kinase_ATP_BS"/>
</dbReference>
<keyword evidence="25" id="KW-1185">Reference proteome</keyword>
<keyword evidence="15" id="KW-0325">Glycoprotein</keyword>
<keyword evidence="9" id="KW-0418">Kinase</keyword>
<evidence type="ECO:0000256" key="13">
    <source>
        <dbReference type="ARBA" id="ARBA00023157"/>
    </source>
</evidence>
<comment type="subcellular location">
    <subcellularLocation>
        <location evidence="1">Cell membrane</location>
        <topology evidence="1">Single-pass membrane protein</topology>
    </subcellularLocation>
</comment>
<dbReference type="SUPFAM" id="SSF56112">
    <property type="entry name" value="Protein kinase-like (PK-like)"/>
    <property type="match status" value="1"/>
</dbReference>
<gene>
    <name evidence="24" type="ORF">E3N88_27667</name>
</gene>
<keyword evidence="3" id="KW-1003">Cell membrane</keyword>
<dbReference type="AlphaFoldDB" id="A0A5N6MYA6"/>
<evidence type="ECO:0000256" key="14">
    <source>
        <dbReference type="ARBA" id="ARBA00023170"/>
    </source>
</evidence>
<dbReference type="Gene3D" id="1.10.510.10">
    <property type="entry name" value="Transferase(Phosphotransferase) domain 1"/>
    <property type="match status" value="1"/>
</dbReference>
<keyword evidence="13" id="KW-1015">Disulfide bond</keyword>
<protein>
    <recommendedName>
        <fullName evidence="2">non-specific serine/threonine protein kinase</fullName>
        <ecNumber evidence="2">2.7.11.1</ecNumber>
    </recommendedName>
</protein>
<feature type="compositionally biased region" description="Low complexity" evidence="19">
    <location>
        <begin position="268"/>
        <end position="281"/>
    </location>
</feature>
<evidence type="ECO:0000259" key="23">
    <source>
        <dbReference type="PROSITE" id="PS51782"/>
    </source>
</evidence>
<keyword evidence="14" id="KW-0675">Receptor</keyword>
<keyword evidence="8 18" id="KW-0547">Nucleotide-binding</keyword>
<comment type="catalytic activity">
    <reaction evidence="16">
        <text>L-threonyl-[protein] + ATP = O-phospho-L-threonyl-[protein] + ADP + H(+)</text>
        <dbReference type="Rhea" id="RHEA:46608"/>
        <dbReference type="Rhea" id="RHEA-COMP:11060"/>
        <dbReference type="Rhea" id="RHEA-COMP:11605"/>
        <dbReference type="ChEBI" id="CHEBI:15378"/>
        <dbReference type="ChEBI" id="CHEBI:30013"/>
        <dbReference type="ChEBI" id="CHEBI:30616"/>
        <dbReference type="ChEBI" id="CHEBI:61977"/>
        <dbReference type="ChEBI" id="CHEBI:456216"/>
        <dbReference type="EC" id="2.7.11.1"/>
    </reaction>
</comment>
<dbReference type="GO" id="GO:0009617">
    <property type="term" value="P:response to bacterium"/>
    <property type="evidence" value="ECO:0007669"/>
    <property type="project" value="UniProtKB-ARBA"/>
</dbReference>
<dbReference type="InterPro" id="IPR008271">
    <property type="entry name" value="Ser/Thr_kinase_AS"/>
</dbReference>
<evidence type="ECO:0000313" key="25">
    <source>
        <dbReference type="Proteomes" id="UP000326396"/>
    </source>
</evidence>
<dbReference type="InterPro" id="IPR044812">
    <property type="entry name" value="CERK1/LYK3-like"/>
</dbReference>
<dbReference type="Pfam" id="PF23577">
    <property type="entry name" value="LysM_RLK"/>
    <property type="match status" value="1"/>
</dbReference>
<dbReference type="Pfam" id="PF07714">
    <property type="entry name" value="PK_Tyr_Ser-Thr"/>
    <property type="match status" value="1"/>
</dbReference>
<proteinExistence type="predicted"/>
<evidence type="ECO:0000256" key="10">
    <source>
        <dbReference type="ARBA" id="ARBA00022840"/>
    </source>
</evidence>
<dbReference type="SMART" id="SM00220">
    <property type="entry name" value="S_TKc"/>
    <property type="match status" value="1"/>
</dbReference>
<evidence type="ECO:0000256" key="18">
    <source>
        <dbReference type="PROSITE-ProRule" id="PRU10141"/>
    </source>
</evidence>
<feature type="transmembrane region" description="Helical" evidence="20">
    <location>
        <begin position="208"/>
        <end position="235"/>
    </location>
</feature>
<evidence type="ECO:0000256" key="20">
    <source>
        <dbReference type="SAM" id="Phobius"/>
    </source>
</evidence>
<evidence type="ECO:0000256" key="8">
    <source>
        <dbReference type="ARBA" id="ARBA00022741"/>
    </source>
</evidence>
<evidence type="ECO:0000256" key="19">
    <source>
        <dbReference type="SAM" id="MobiDB-lite"/>
    </source>
</evidence>
<dbReference type="GO" id="GO:0045087">
    <property type="term" value="P:innate immune response"/>
    <property type="evidence" value="ECO:0007669"/>
    <property type="project" value="InterPro"/>
</dbReference>
<evidence type="ECO:0000259" key="22">
    <source>
        <dbReference type="PROSITE" id="PS50011"/>
    </source>
</evidence>
<evidence type="ECO:0000256" key="3">
    <source>
        <dbReference type="ARBA" id="ARBA00022475"/>
    </source>
</evidence>
<keyword evidence="5" id="KW-0808">Transferase</keyword>
<evidence type="ECO:0000256" key="21">
    <source>
        <dbReference type="SAM" id="SignalP"/>
    </source>
</evidence>
<feature type="region of interest" description="Disordered" evidence="19">
    <location>
        <begin position="259"/>
        <end position="283"/>
    </location>
</feature>
<dbReference type="OrthoDB" id="4062651at2759"/>
<feature type="domain" description="LysM" evidence="23">
    <location>
        <begin position="35"/>
        <end position="80"/>
    </location>
</feature>
<dbReference type="PROSITE" id="PS00108">
    <property type="entry name" value="PROTEIN_KINASE_ST"/>
    <property type="match status" value="1"/>
</dbReference>
<keyword evidence="4" id="KW-0723">Serine/threonine-protein kinase</keyword>
<dbReference type="GO" id="GO:0005886">
    <property type="term" value="C:plasma membrane"/>
    <property type="evidence" value="ECO:0007669"/>
    <property type="project" value="UniProtKB-SubCell"/>
</dbReference>
<feature type="binding site" evidence="18">
    <location>
        <position position="333"/>
    </location>
    <ligand>
        <name>ATP</name>
        <dbReference type="ChEBI" id="CHEBI:30616"/>
    </ligand>
</feature>
<dbReference type="InterPro" id="IPR000719">
    <property type="entry name" value="Prot_kinase_dom"/>
</dbReference>
<comment type="caution">
    <text evidence="24">The sequence shown here is derived from an EMBL/GenBank/DDBJ whole genome shotgun (WGS) entry which is preliminary data.</text>
</comment>
<feature type="signal peptide" evidence="21">
    <location>
        <begin position="1"/>
        <end position="24"/>
    </location>
</feature>
<evidence type="ECO:0000256" key="6">
    <source>
        <dbReference type="ARBA" id="ARBA00022692"/>
    </source>
</evidence>
<dbReference type="EC" id="2.7.11.1" evidence="2"/>
<dbReference type="PROSITE" id="PS00107">
    <property type="entry name" value="PROTEIN_KINASE_ATP"/>
    <property type="match status" value="1"/>
</dbReference>
<dbReference type="InterPro" id="IPR011009">
    <property type="entry name" value="Kinase-like_dom_sf"/>
</dbReference>
<evidence type="ECO:0000256" key="5">
    <source>
        <dbReference type="ARBA" id="ARBA00022679"/>
    </source>
</evidence>
<dbReference type="Gene3D" id="3.30.200.20">
    <property type="entry name" value="Phosphorylase Kinase, domain 1"/>
    <property type="match status" value="1"/>
</dbReference>
<keyword evidence="7 21" id="KW-0732">Signal</keyword>
<keyword evidence="10 18" id="KW-0067">ATP-binding</keyword>
<feature type="chain" id="PRO_5024375909" description="non-specific serine/threonine protein kinase" evidence="21">
    <location>
        <begin position="25"/>
        <end position="603"/>
    </location>
</feature>
<dbReference type="GO" id="GO:0005524">
    <property type="term" value="F:ATP binding"/>
    <property type="evidence" value="ECO:0007669"/>
    <property type="project" value="UniProtKB-UniRule"/>
</dbReference>
<evidence type="ECO:0000256" key="2">
    <source>
        <dbReference type="ARBA" id="ARBA00012513"/>
    </source>
</evidence>
<evidence type="ECO:0000256" key="17">
    <source>
        <dbReference type="ARBA" id="ARBA00048679"/>
    </source>
</evidence>
<evidence type="ECO:0000256" key="16">
    <source>
        <dbReference type="ARBA" id="ARBA00047899"/>
    </source>
</evidence>